<dbReference type="EMBL" id="CAFBNE010000011">
    <property type="protein sequence ID" value="CAB4935905.1"/>
    <property type="molecule type" value="Genomic_DNA"/>
</dbReference>
<organism evidence="1">
    <name type="scientific">freshwater metagenome</name>
    <dbReference type="NCBI Taxonomy" id="449393"/>
    <lineage>
        <taxon>unclassified sequences</taxon>
        <taxon>metagenomes</taxon>
        <taxon>ecological metagenomes</taxon>
    </lineage>
</organism>
<protein>
    <submittedName>
        <fullName evidence="1">Unannotated protein</fullName>
    </submittedName>
</protein>
<accession>A0A6J7IYA0</accession>
<gene>
    <name evidence="1" type="ORF">UFOPK3772_00566</name>
</gene>
<dbReference type="AlphaFoldDB" id="A0A6J7IYA0"/>
<name>A0A6J7IYA0_9ZZZZ</name>
<reference evidence="1" key="1">
    <citation type="submission" date="2020-05" db="EMBL/GenBank/DDBJ databases">
        <authorList>
            <person name="Chiriac C."/>
            <person name="Salcher M."/>
            <person name="Ghai R."/>
            <person name="Kavagutti S V."/>
        </authorList>
    </citation>
    <scope>NUCLEOTIDE SEQUENCE</scope>
</reference>
<proteinExistence type="predicted"/>
<sequence>MTRILVSSAGYWTKRLGVEPPDTGRNDEGGGAAGYWTKRLGVVAAY</sequence>
<evidence type="ECO:0000313" key="1">
    <source>
        <dbReference type="EMBL" id="CAB4935905.1"/>
    </source>
</evidence>